<dbReference type="AlphaFoldDB" id="K0NRC7"/>
<evidence type="ECO:0000313" key="1">
    <source>
        <dbReference type="EMBL" id="CCK82921.1"/>
    </source>
</evidence>
<name>K0NRC7_9LACO</name>
<organism evidence="1 2">
    <name type="scientific">Lactobacillus equicursoris 66c</name>
    <dbReference type="NCBI Taxonomy" id="872326"/>
    <lineage>
        <taxon>Bacteria</taxon>
        <taxon>Bacillati</taxon>
        <taxon>Bacillota</taxon>
        <taxon>Bacilli</taxon>
        <taxon>Lactobacillales</taxon>
        <taxon>Lactobacillaceae</taxon>
        <taxon>Lactobacillus</taxon>
    </lineage>
</organism>
<dbReference type="Proteomes" id="UP000009325">
    <property type="component" value="Unassembled WGS sequence"/>
</dbReference>
<evidence type="ECO:0000313" key="2">
    <source>
        <dbReference type="Proteomes" id="UP000009325"/>
    </source>
</evidence>
<protein>
    <submittedName>
        <fullName evidence="1">Uncharacterized protein</fullName>
    </submittedName>
</protein>
<sequence>MKEPHLADVADYLFMSESQLSKLMSRNNSDLFKEVMQICISNLLFGKTI</sequence>
<gene>
    <name evidence="1" type="ORF">BN146_01310</name>
</gene>
<proteinExistence type="predicted"/>
<dbReference type="EMBL" id="CALZ01000024">
    <property type="protein sequence ID" value="CCK82921.1"/>
    <property type="molecule type" value="Genomic_DNA"/>
</dbReference>
<accession>K0NRC7</accession>
<comment type="caution">
    <text evidence="1">The sequence shown here is derived from an EMBL/GenBank/DDBJ whole genome shotgun (WGS) entry which is preliminary data.</text>
</comment>
<reference evidence="1 2" key="1">
    <citation type="submission" date="2012-08" db="EMBL/GenBank/DDBJ databases">
        <title>Draft Genome Sequences of Lactobacillus equicursoris CIP 110162T, isolated from thoroughbred racehorse feces and Lactobacillus sp. CRBIP 24.137 isolated from urine of human.</title>
        <authorList>
            <person name="Cousin S."/>
            <person name="Loux V."/>
            <person name="Ma L."/>
            <person name="Creno S."/>
            <person name="Clermont D."/>
            <person name="Bizet C."/>
            <person name="Bouchier C."/>
        </authorList>
    </citation>
    <scope>NUCLEOTIDE SEQUENCE [LARGE SCALE GENOMIC DNA]</scope>
    <source>
        <strain evidence="1 2">66c</strain>
    </source>
</reference>